<name>L7W096_9BACT</name>
<dbReference type="Pfam" id="PF04255">
    <property type="entry name" value="DUF433"/>
    <property type="match status" value="1"/>
</dbReference>
<dbReference type="AlphaFoldDB" id="L7W096"/>
<dbReference type="InterPro" id="IPR009057">
    <property type="entry name" value="Homeodomain-like_sf"/>
</dbReference>
<dbReference type="Gene3D" id="1.10.10.10">
    <property type="entry name" value="Winged helix-like DNA-binding domain superfamily/Winged helix DNA-binding domain"/>
    <property type="match status" value="1"/>
</dbReference>
<reference evidence="1" key="1">
    <citation type="submission" date="2012-09" db="EMBL/GenBank/DDBJ databases">
        <title>Metagenomic Characterization of a Microbial Community in Wastewater Detects High Levels of Antibiotic Resistance.</title>
        <authorList>
            <person name="Abrams M."/>
            <person name="Caldwell A."/>
            <person name="Vandaei E."/>
            <person name="Lee W."/>
            <person name="Perrott J."/>
            <person name="Khan S.Y."/>
            <person name="Ta J."/>
            <person name="Romero D."/>
            <person name="Nguyen V."/>
            <person name="Pourmand N."/>
            <person name="Ouverney C.C."/>
        </authorList>
    </citation>
    <scope>NUCLEOTIDE SEQUENCE</scope>
</reference>
<dbReference type="InterPro" id="IPR007367">
    <property type="entry name" value="DUF433"/>
</dbReference>
<sequence length="121" mass="13268">MTTTYQNGTTTQNGAAEQPGELVRELYGGEIYEYYPLGKYIVRAPGVCGGRPTFKYTRLEPSVILAQLSFGRTVAEVVAAYQPSRVTVEGVYEAVKLANQAFMALHRTALPQPEEPELALP</sequence>
<dbReference type="SUPFAM" id="SSF46689">
    <property type="entry name" value="Homeodomain-like"/>
    <property type="match status" value="1"/>
</dbReference>
<proteinExistence type="predicted"/>
<accession>L7W096</accession>
<evidence type="ECO:0000313" key="1">
    <source>
        <dbReference type="EMBL" id="AGC72833.1"/>
    </source>
</evidence>
<dbReference type="InterPro" id="IPR036388">
    <property type="entry name" value="WH-like_DNA-bd_sf"/>
</dbReference>
<dbReference type="EMBL" id="JX649913">
    <property type="protein sequence ID" value="AGC72833.1"/>
    <property type="molecule type" value="Genomic_DNA"/>
</dbReference>
<organism evidence="1">
    <name type="scientific">uncultured bacterium A1Q1_fos_1246</name>
    <dbReference type="NCBI Taxonomy" id="1256545"/>
    <lineage>
        <taxon>Bacteria</taxon>
        <taxon>environmental samples</taxon>
    </lineage>
</organism>
<protein>
    <recommendedName>
        <fullName evidence="2">DUF433 domain-containing protein</fullName>
    </recommendedName>
</protein>
<evidence type="ECO:0008006" key="2">
    <source>
        <dbReference type="Google" id="ProtNLM"/>
    </source>
</evidence>